<keyword evidence="2" id="KW-0963">Cytoplasm</keyword>
<feature type="region of interest" description="Disordered" evidence="5">
    <location>
        <begin position="182"/>
        <end position="408"/>
    </location>
</feature>
<dbReference type="PROSITE" id="PS50003">
    <property type="entry name" value="PH_DOMAIN"/>
    <property type="match status" value="1"/>
</dbReference>
<dbReference type="InterPro" id="IPR057971">
    <property type="entry name" value="PKHA4-7_TBCA"/>
</dbReference>
<dbReference type="Ensembl" id="ENSSSCT00070016882.1">
    <property type="protein sequence ID" value="ENSSSCP00070013997.1"/>
    <property type="gene ID" value="ENSSSCG00070008628.1"/>
</dbReference>
<dbReference type="PANTHER" id="PTHR12752:SF4">
    <property type="entry name" value="PLECKSTRIN HOMOLOGY DOMAIN-CONTAINING FAMILY A MEMBER 7"/>
    <property type="match status" value="1"/>
</dbReference>
<dbReference type="GO" id="GO:0005737">
    <property type="term" value="C:cytoplasm"/>
    <property type="evidence" value="ECO:0007669"/>
    <property type="project" value="UniProtKB-SubCell"/>
</dbReference>
<sequence>MSKQERNQRPSSMVSETSTAGTTSTVEAKPGPKIIKSSSKVHSFGKRDQAIRRNLNVPVVVRGWLHKQDSSGMRLWKRRWFVLADYCLFYYKDSREEAVLGSIPLPSYVISPVAPEDRISRKYSFKAVHTGMRALIYNSSAGGSQAEQSGMRTYYFSADTQEDMNAWVRAMNQAAQVLSRSSLKRDMEKVERQAVPQANHTESCRECGRVGPGHARDCPHRGHEDSFGFERREQEEDRYRSQRDPLEGKRDRSKARSPYSPAEDDALFVDLPSGPRGQQAQPQRAERNGVLPAASGPGEQNGTGGYQRAFPPRTNLEKHSQRKSNLAQVEQWKAQKGDSRSLPLDQTLPRQGPSQSLPFPENYQTLPKSNRHPSGGSSPPPRNLPSDYKYAQDRASHLKMSSEERRAHRDGTVWQLYEWQQRQQFRHGSPTAPIGTGSPEFTDQGRSRSMLEVPRSISVPPSPSDIPPPGPPRVFPPRRPHTPAERVTVKPPDQRRSVDISLGGSPRKAWGHTTKNSSHVDRRSMPSMGYMTHTVSAPSLHGKSADDTYLQLKKDLEYLDLKMTGRDLLKDRSLKPVKIAESDIDVKLSVFCEQDRILQDLEDKIRALKENKDQLESVLEVLHRQMEQYRDQPQHLEKIAYQQRLLQEDLVHIRAELSRESTEMENAWNEYLKLERDVEQLKQTLQEQHSRAFFFQEKSQIQKDLWRIEDVIAGLSANKENFRILVESVKNPERKTVPLLPHPPVPSLSTPESKPPPPPSPPTSPTRTPLEVRLFPLQTYVPYRPHPPQLRKVTSPLQSPTKTKPKVEDEAPPRPPLPELYSPEDQPPAVPPLPREATIIRHTSVRGLKRQSDERKRDREQGQCVNGDSRVELRSYVSEPELATFSGDMAPPSLGLVGPESRYQTLPGRGLSGSTSRLQQSSTIAPYVTLRRGLDAESSKVTYAWKREQDFDLQLLERAVQGDRKDKEENGWLKVQAMPVTELDLEPQDYDVDISRELSKPEKVSIPERYVELDPEEPPSLEELQARYRKAEKIRNILARSSMCNLQPTSSQDRDSVADLDSQLQEQERIINISYALASEASQRSKQVAGEALVGRGLRGWPHPCSLGLGPSMACQGVRGKASVKLGC</sequence>
<feature type="compositionally biased region" description="Polar residues" evidence="5">
    <location>
        <begin position="9"/>
        <end position="26"/>
    </location>
</feature>
<feature type="compositionally biased region" description="Pro residues" evidence="5">
    <location>
        <begin position="460"/>
        <end position="475"/>
    </location>
</feature>
<dbReference type="InterPro" id="IPR040392">
    <property type="entry name" value="PKHA4-7_PH"/>
</dbReference>
<feature type="compositionally biased region" description="Basic and acidic residues" evidence="5">
    <location>
        <begin position="482"/>
        <end position="498"/>
    </location>
</feature>
<feature type="region of interest" description="Disordered" evidence="5">
    <location>
        <begin position="735"/>
        <end position="769"/>
    </location>
</feature>
<dbReference type="InterPro" id="IPR001849">
    <property type="entry name" value="PH_domain"/>
</dbReference>
<dbReference type="AlphaFoldDB" id="A0A4X1TFW6"/>
<keyword evidence="4" id="KW-0175">Coiled coil</keyword>
<feature type="compositionally biased region" description="Basic and acidic residues" evidence="5">
    <location>
        <begin position="202"/>
        <end position="250"/>
    </location>
</feature>
<feature type="compositionally biased region" description="Basic and acidic residues" evidence="5">
    <location>
        <begin position="183"/>
        <end position="192"/>
    </location>
</feature>
<feature type="compositionally biased region" description="Polar residues" evidence="5">
    <location>
        <begin position="348"/>
        <end position="368"/>
    </location>
</feature>
<feature type="region of interest" description="Disordered" evidence="5">
    <location>
        <begin position="424"/>
        <end position="522"/>
    </location>
</feature>
<feature type="region of interest" description="Disordered" evidence="5">
    <location>
        <begin position="884"/>
        <end position="920"/>
    </location>
</feature>
<dbReference type="Proteomes" id="UP000314985">
    <property type="component" value="Chromosome 2"/>
</dbReference>
<keyword evidence="3" id="KW-0597">Phosphoprotein</keyword>
<reference evidence="7 8" key="1">
    <citation type="submission" date="2017-08" db="EMBL/GenBank/DDBJ databases">
        <title>USMARCv1.0.</title>
        <authorList>
            <person name="Hannum G.I."/>
            <person name="Koren S."/>
            <person name="Schroeder S.G."/>
            <person name="Chin S.C."/>
            <person name="Nonneman D.J."/>
            <person name="Becker S.A."/>
            <person name="Rosen B.D."/>
            <person name="Bickhart D.M."/>
            <person name="Putnam N.H."/>
            <person name="Green R.E."/>
            <person name="Tuggle C.K."/>
            <person name="Liu H."/>
            <person name="Rohrer G.A."/>
            <person name="Warr A."/>
            <person name="Hall R."/>
            <person name="Kim K."/>
            <person name="Hume D.A."/>
            <person name="Talbot R."/>
            <person name="Chow W."/>
            <person name="Howe K."/>
            <person name="Schwartz A.S."/>
            <person name="Watson M."/>
            <person name="Archibald A.L."/>
            <person name="Phillippy A.M."/>
            <person name="Smith T.P.L."/>
        </authorList>
    </citation>
    <scope>NUCLEOTIDE SEQUENCE [LARGE SCALE GENOMIC DNA]</scope>
</reference>
<evidence type="ECO:0000259" key="6">
    <source>
        <dbReference type="PROSITE" id="PS50003"/>
    </source>
</evidence>
<dbReference type="Pfam" id="PF25541">
    <property type="entry name" value="TBCA_PH"/>
    <property type="match status" value="1"/>
</dbReference>
<feature type="domain" description="PH" evidence="6">
    <location>
        <begin position="58"/>
        <end position="176"/>
    </location>
</feature>
<dbReference type="PANTHER" id="PTHR12752">
    <property type="entry name" value="PHOSPHOINOSITOL 3-PHOSPHATE-BINDING PROTEIN"/>
    <property type="match status" value="1"/>
</dbReference>
<feature type="compositionally biased region" description="Pro residues" evidence="5">
    <location>
        <begin position="753"/>
        <end position="764"/>
    </location>
</feature>
<evidence type="ECO:0000256" key="5">
    <source>
        <dbReference type="SAM" id="MobiDB-lite"/>
    </source>
</evidence>
<evidence type="ECO:0000313" key="7">
    <source>
        <dbReference type="Ensembl" id="ENSSSCP00070013997.1"/>
    </source>
</evidence>
<feature type="coiled-coil region" evidence="4">
    <location>
        <begin position="598"/>
        <end position="632"/>
    </location>
</feature>
<evidence type="ECO:0000256" key="3">
    <source>
        <dbReference type="ARBA" id="ARBA00022553"/>
    </source>
</evidence>
<feature type="region of interest" description="Disordered" evidence="5">
    <location>
        <begin position="1"/>
        <end position="32"/>
    </location>
</feature>
<evidence type="ECO:0000256" key="4">
    <source>
        <dbReference type="SAM" id="Coils"/>
    </source>
</evidence>
<proteinExistence type="predicted"/>
<organism evidence="7 8">
    <name type="scientific">Sus scrofa</name>
    <name type="common">Pig</name>
    <dbReference type="NCBI Taxonomy" id="9823"/>
    <lineage>
        <taxon>Eukaryota</taxon>
        <taxon>Metazoa</taxon>
        <taxon>Chordata</taxon>
        <taxon>Craniata</taxon>
        <taxon>Vertebrata</taxon>
        <taxon>Euteleostomi</taxon>
        <taxon>Mammalia</taxon>
        <taxon>Eutheria</taxon>
        <taxon>Laurasiatheria</taxon>
        <taxon>Artiodactyla</taxon>
        <taxon>Suina</taxon>
        <taxon>Suidae</taxon>
        <taxon>Sus</taxon>
    </lineage>
</organism>
<feature type="compositionally biased region" description="Basic and acidic residues" evidence="5">
    <location>
        <begin position="390"/>
        <end position="408"/>
    </location>
</feature>
<feature type="coiled-coil region" evidence="4">
    <location>
        <begin position="664"/>
        <end position="691"/>
    </location>
</feature>
<dbReference type="FunFam" id="2.30.29.30:FF:000103">
    <property type="entry name" value="Pleckstrin homology domain-containing family A member 4"/>
    <property type="match status" value="1"/>
</dbReference>
<dbReference type="InterPro" id="IPR011993">
    <property type="entry name" value="PH-like_dom_sf"/>
</dbReference>
<comment type="subcellular location">
    <subcellularLocation>
        <location evidence="1">Cytoplasm</location>
    </subcellularLocation>
</comment>
<dbReference type="CDD" id="cd13248">
    <property type="entry name" value="PH_PEPP1_2_3"/>
    <property type="match status" value="1"/>
</dbReference>
<dbReference type="GO" id="GO:0016020">
    <property type="term" value="C:membrane"/>
    <property type="evidence" value="ECO:0007669"/>
    <property type="project" value="UniProtKB-ARBA"/>
</dbReference>
<feature type="region of interest" description="Disordered" evidence="5">
    <location>
        <begin position="781"/>
        <end position="869"/>
    </location>
</feature>
<name>A0A4X1TFW6_PIG</name>
<evidence type="ECO:0000313" key="8">
    <source>
        <dbReference type="Proteomes" id="UP000314985"/>
    </source>
</evidence>
<evidence type="ECO:0000256" key="2">
    <source>
        <dbReference type="ARBA" id="ARBA00022490"/>
    </source>
</evidence>
<feature type="compositionally biased region" description="Pro residues" evidence="5">
    <location>
        <begin position="825"/>
        <end position="834"/>
    </location>
</feature>
<dbReference type="SUPFAM" id="SSF50729">
    <property type="entry name" value="PH domain-like"/>
    <property type="match status" value="1"/>
</dbReference>
<dbReference type="SMART" id="SM00233">
    <property type="entry name" value="PH"/>
    <property type="match status" value="1"/>
</dbReference>
<reference evidence="7" key="2">
    <citation type="submission" date="2025-08" db="UniProtKB">
        <authorList>
            <consortium name="Ensembl"/>
        </authorList>
    </citation>
    <scope>IDENTIFICATION</scope>
</reference>
<evidence type="ECO:0000256" key="1">
    <source>
        <dbReference type="ARBA" id="ARBA00004496"/>
    </source>
</evidence>
<dbReference type="Gene3D" id="2.30.29.30">
    <property type="entry name" value="Pleckstrin-homology domain (PH domain)/Phosphotyrosine-binding domain (PTB)"/>
    <property type="match status" value="1"/>
</dbReference>
<dbReference type="Pfam" id="PF00169">
    <property type="entry name" value="PH"/>
    <property type="match status" value="1"/>
</dbReference>
<accession>A0A4X1TFW6</accession>
<feature type="compositionally biased region" description="Basic and acidic residues" evidence="5">
    <location>
        <begin position="850"/>
        <end position="861"/>
    </location>
</feature>
<protein>
    <recommendedName>
        <fullName evidence="6">PH domain-containing protein</fullName>
    </recommendedName>
</protein>